<evidence type="ECO:0000313" key="6">
    <source>
        <dbReference type="EMBL" id="SEI83823.1"/>
    </source>
</evidence>
<evidence type="ECO:0000256" key="1">
    <source>
        <dbReference type="ARBA" id="ARBA00006432"/>
    </source>
</evidence>
<dbReference type="Proteomes" id="UP000076878">
    <property type="component" value="Unassembled WGS sequence"/>
</dbReference>
<dbReference type="InterPro" id="IPR042099">
    <property type="entry name" value="ANL_N_sf"/>
</dbReference>
<dbReference type="GO" id="GO:0031956">
    <property type="term" value="F:medium-chain fatty acid-CoA ligase activity"/>
    <property type="evidence" value="ECO:0007669"/>
    <property type="project" value="TreeGrafter"/>
</dbReference>
<dbReference type="STRING" id="640938.TR210_804"/>
<dbReference type="Pfam" id="PF13193">
    <property type="entry name" value="AMP-binding_C"/>
    <property type="match status" value="1"/>
</dbReference>
<dbReference type="EMBL" id="FNYT01000004">
    <property type="protein sequence ID" value="SEI83823.1"/>
    <property type="molecule type" value="Genomic_DNA"/>
</dbReference>
<reference evidence="6 8" key="2">
    <citation type="submission" date="2016-10" db="EMBL/GenBank/DDBJ databases">
        <authorList>
            <person name="Varghese N."/>
            <person name="Submissions S."/>
        </authorList>
    </citation>
    <scope>NUCLEOTIDE SEQUENCE [LARGE SCALE GENOMIC DNA]</scope>
    <source>
        <strain evidence="6 8">DSM 22150</strain>
    </source>
</reference>
<comment type="similarity">
    <text evidence="1">Belongs to the ATP-dependent AMP-binding enzyme family.</text>
</comment>
<dbReference type="PANTHER" id="PTHR43201:SF5">
    <property type="entry name" value="MEDIUM-CHAIN ACYL-COA LIGASE ACSF2, MITOCHONDRIAL"/>
    <property type="match status" value="1"/>
</dbReference>
<evidence type="ECO:0000313" key="7">
    <source>
        <dbReference type="Proteomes" id="UP000076878"/>
    </source>
</evidence>
<dbReference type="Gene3D" id="3.40.50.12780">
    <property type="entry name" value="N-terminal domain of ligase-like"/>
    <property type="match status" value="1"/>
</dbReference>
<dbReference type="RefSeq" id="WP_068621806.1">
    <property type="nucleotide sequence ID" value="NZ_FJNB01000004.1"/>
</dbReference>
<dbReference type="InterPro" id="IPR025110">
    <property type="entry name" value="AMP-bd_C"/>
</dbReference>
<dbReference type="Proteomes" id="UP000199280">
    <property type="component" value="Unassembled WGS sequence"/>
</dbReference>
<dbReference type="Pfam" id="PF00501">
    <property type="entry name" value="AMP-binding"/>
    <property type="match status" value="2"/>
</dbReference>
<evidence type="ECO:0000256" key="2">
    <source>
        <dbReference type="ARBA" id="ARBA00022598"/>
    </source>
</evidence>
<dbReference type="EMBL" id="FJNB01000004">
    <property type="protein sequence ID" value="CZQ89518.1"/>
    <property type="molecule type" value="Genomic_DNA"/>
</dbReference>
<gene>
    <name evidence="6" type="ORF">SAMN05216375_10453</name>
    <name evidence="5" type="ORF">TR210_804</name>
</gene>
<evidence type="ECO:0000259" key="4">
    <source>
        <dbReference type="Pfam" id="PF13193"/>
    </source>
</evidence>
<name>A0A143YH24_9LACT</name>
<evidence type="ECO:0000313" key="5">
    <source>
        <dbReference type="EMBL" id="CZQ89518.1"/>
    </source>
</evidence>
<dbReference type="PANTHER" id="PTHR43201">
    <property type="entry name" value="ACYL-COA SYNTHETASE"/>
    <property type="match status" value="1"/>
</dbReference>
<dbReference type="InterPro" id="IPR045851">
    <property type="entry name" value="AMP-bd_C_sf"/>
</dbReference>
<dbReference type="Gene3D" id="3.30.300.30">
    <property type="match status" value="1"/>
</dbReference>
<dbReference type="InterPro" id="IPR000873">
    <property type="entry name" value="AMP-dep_synth/lig_dom"/>
</dbReference>
<evidence type="ECO:0000259" key="3">
    <source>
        <dbReference type="Pfam" id="PF00501"/>
    </source>
</evidence>
<feature type="domain" description="AMP-binding enzyme C-terminal" evidence="4">
    <location>
        <begin position="355"/>
        <end position="429"/>
    </location>
</feature>
<dbReference type="GO" id="GO:0006631">
    <property type="term" value="P:fatty acid metabolic process"/>
    <property type="evidence" value="ECO:0007669"/>
    <property type="project" value="TreeGrafter"/>
</dbReference>
<dbReference type="OrthoDB" id="9765680at2"/>
<protein>
    <submittedName>
        <fullName evidence="5">Amp-dependent synthetase/ligase</fullName>
    </submittedName>
    <submittedName>
        <fullName evidence="6">Long-chain acyl-CoA synthetase</fullName>
    </submittedName>
</protein>
<feature type="domain" description="AMP-dependent synthetase/ligase" evidence="3">
    <location>
        <begin position="8"/>
        <end position="102"/>
    </location>
</feature>
<evidence type="ECO:0000313" key="8">
    <source>
        <dbReference type="Proteomes" id="UP000199280"/>
    </source>
</evidence>
<dbReference type="AlphaFoldDB" id="A0A143YH24"/>
<keyword evidence="2 5" id="KW-0436">Ligase</keyword>
<proteinExistence type="inferred from homology"/>
<keyword evidence="8" id="KW-1185">Reference proteome</keyword>
<feature type="domain" description="AMP-dependent synthetase/ligase" evidence="3">
    <location>
        <begin position="114"/>
        <end position="302"/>
    </location>
</feature>
<sequence length="439" mass="48548">MRIDGNLKKWAQEQPERICLIHSGQRLTYLQLENEVDAVSRRLASQLQKGDRVAIQLNDPIQQILYLLATVRAGGIAVLLDPSLPADKRLQTEKKIQAALLIDPTFILPEDSAEQLPAIKPSDLFLGAFSSGSTGNPKLIWRDHQSWTSAFAAQSQVFHLSSETCLYLVGSLVYTGNLNSAIHLLHAGGTLVFGKNRSPRTWVQEITAHQVSAIFMVPTHYRLLLHALDEPLEQISALVSCGAKMDFQTARQLTERFPAARFCEYYGASELGHVSYASFADLEKYPDSIGKLFPGVHVSLRDGLIWVESPYLAPDFRPFATVGDLGKINEDGYLFLTGREGDIINSGGIKIRPKEVEQVLNRCPGISEAVVKGIADPLRGQKVAAWIVKADPDLKPDEIKHFCSSQLSKQAAPQKIFFIDKLPLTTSGKPDYSKLTCED</sequence>
<dbReference type="SUPFAM" id="SSF56801">
    <property type="entry name" value="Acetyl-CoA synthetase-like"/>
    <property type="match status" value="1"/>
</dbReference>
<reference evidence="5 7" key="1">
    <citation type="submission" date="2016-02" db="EMBL/GenBank/DDBJ databases">
        <authorList>
            <person name="Wen L."/>
            <person name="He K."/>
            <person name="Yang H."/>
        </authorList>
    </citation>
    <scope>NUCLEOTIDE SEQUENCE [LARGE SCALE GENOMIC DNA]</scope>
    <source>
        <strain evidence="5">Trichococcus_R210</strain>
    </source>
</reference>
<organism evidence="5 7">
    <name type="scientific">Trichococcus ilyis</name>
    <dbReference type="NCBI Taxonomy" id="640938"/>
    <lineage>
        <taxon>Bacteria</taxon>
        <taxon>Bacillati</taxon>
        <taxon>Bacillota</taxon>
        <taxon>Bacilli</taxon>
        <taxon>Lactobacillales</taxon>
        <taxon>Carnobacteriaceae</taxon>
        <taxon>Trichococcus</taxon>
    </lineage>
</organism>
<accession>A0A143YH24</accession>